<name>A0A821U5G3_9BILA</name>
<sequence>MTPSSSQAGGDAASRSTNPTNNRVVLAIEFKTQGNVKYREKKFNEAIEAYTSK</sequence>
<evidence type="ECO:0000256" key="1">
    <source>
        <dbReference type="SAM" id="MobiDB-lite"/>
    </source>
</evidence>
<protein>
    <submittedName>
        <fullName evidence="2">Uncharacterized protein</fullName>
    </submittedName>
</protein>
<gene>
    <name evidence="2" type="ORF">UJA718_LOCUS44824</name>
</gene>
<proteinExistence type="predicted"/>
<comment type="caution">
    <text evidence="2">The sequence shown here is derived from an EMBL/GenBank/DDBJ whole genome shotgun (WGS) entry which is preliminary data.</text>
</comment>
<organism evidence="2 3">
    <name type="scientific">Rotaria socialis</name>
    <dbReference type="NCBI Taxonomy" id="392032"/>
    <lineage>
        <taxon>Eukaryota</taxon>
        <taxon>Metazoa</taxon>
        <taxon>Spiralia</taxon>
        <taxon>Gnathifera</taxon>
        <taxon>Rotifera</taxon>
        <taxon>Eurotatoria</taxon>
        <taxon>Bdelloidea</taxon>
        <taxon>Philodinida</taxon>
        <taxon>Philodinidae</taxon>
        <taxon>Rotaria</taxon>
    </lineage>
</organism>
<accession>A0A821U5G3</accession>
<dbReference type="Proteomes" id="UP000663873">
    <property type="component" value="Unassembled WGS sequence"/>
</dbReference>
<evidence type="ECO:0000313" key="2">
    <source>
        <dbReference type="EMBL" id="CAF4884153.1"/>
    </source>
</evidence>
<reference evidence="2" key="1">
    <citation type="submission" date="2021-02" db="EMBL/GenBank/DDBJ databases">
        <authorList>
            <person name="Nowell W R."/>
        </authorList>
    </citation>
    <scope>NUCLEOTIDE SEQUENCE</scope>
</reference>
<dbReference type="AlphaFoldDB" id="A0A821U5G3"/>
<evidence type="ECO:0000313" key="3">
    <source>
        <dbReference type="Proteomes" id="UP000663873"/>
    </source>
</evidence>
<keyword evidence="3" id="KW-1185">Reference proteome</keyword>
<dbReference type="EMBL" id="CAJOBP010071337">
    <property type="protein sequence ID" value="CAF4884153.1"/>
    <property type="molecule type" value="Genomic_DNA"/>
</dbReference>
<feature type="non-terminal residue" evidence="2">
    <location>
        <position position="1"/>
    </location>
</feature>
<feature type="region of interest" description="Disordered" evidence="1">
    <location>
        <begin position="1"/>
        <end position="22"/>
    </location>
</feature>